<dbReference type="Gramene" id="arahy.Tifrunner.gnm2.ann2.Ah15g291000.1">
    <property type="protein sequence ID" value="arahy.Tifrunner.gnm2.ann2.Ah15g291000.1-CDS"/>
    <property type="gene ID" value="arahy.Tifrunner.gnm2.ann2.Ah15g291000"/>
</dbReference>
<protein>
    <recommendedName>
        <fullName evidence="2">DNA mismatch repair protein MutS core domain-containing protein</fullName>
    </recommendedName>
</protein>
<evidence type="ECO:0000313" key="4">
    <source>
        <dbReference type="Proteomes" id="UP000289738"/>
    </source>
</evidence>
<dbReference type="InterPro" id="IPR045076">
    <property type="entry name" value="MutS"/>
</dbReference>
<evidence type="ECO:0000313" key="3">
    <source>
        <dbReference type="EMBL" id="RYR08982.1"/>
    </source>
</evidence>
<dbReference type="SMR" id="A0A444Z475"/>
<dbReference type="GO" id="GO:0030983">
    <property type="term" value="F:mismatched DNA binding"/>
    <property type="evidence" value="ECO:0007669"/>
    <property type="project" value="InterPro"/>
</dbReference>
<dbReference type="SUPFAM" id="SSF48334">
    <property type="entry name" value="DNA repair protein MutS, domain III"/>
    <property type="match status" value="1"/>
</dbReference>
<dbReference type="STRING" id="3818.A0A444Z475"/>
<proteinExistence type="predicted"/>
<dbReference type="InterPro" id="IPR007696">
    <property type="entry name" value="DNA_mismatch_repair_MutS_core"/>
</dbReference>
<keyword evidence="4" id="KW-1185">Reference proteome</keyword>
<feature type="domain" description="DNA mismatch repair protein MutS core" evidence="2">
    <location>
        <begin position="11"/>
        <end position="73"/>
    </location>
</feature>
<organism evidence="3 4">
    <name type="scientific">Arachis hypogaea</name>
    <name type="common">Peanut</name>
    <dbReference type="NCBI Taxonomy" id="3818"/>
    <lineage>
        <taxon>Eukaryota</taxon>
        <taxon>Viridiplantae</taxon>
        <taxon>Streptophyta</taxon>
        <taxon>Embryophyta</taxon>
        <taxon>Tracheophyta</taxon>
        <taxon>Spermatophyta</taxon>
        <taxon>Magnoliopsida</taxon>
        <taxon>eudicotyledons</taxon>
        <taxon>Gunneridae</taxon>
        <taxon>Pentapetalae</taxon>
        <taxon>rosids</taxon>
        <taxon>fabids</taxon>
        <taxon>Fabales</taxon>
        <taxon>Fabaceae</taxon>
        <taxon>Papilionoideae</taxon>
        <taxon>50 kb inversion clade</taxon>
        <taxon>dalbergioids sensu lato</taxon>
        <taxon>Dalbergieae</taxon>
        <taxon>Pterocarpus clade</taxon>
        <taxon>Arachis</taxon>
    </lineage>
</organism>
<dbReference type="PANTHER" id="PTHR11361">
    <property type="entry name" value="DNA MISMATCH REPAIR PROTEIN MUTS FAMILY MEMBER"/>
    <property type="match status" value="1"/>
</dbReference>
<dbReference type="Pfam" id="PF05192">
    <property type="entry name" value="MutS_III"/>
    <property type="match status" value="1"/>
</dbReference>
<dbReference type="GO" id="GO:0140664">
    <property type="term" value="F:ATP-dependent DNA damage sensor activity"/>
    <property type="evidence" value="ECO:0007669"/>
    <property type="project" value="InterPro"/>
</dbReference>
<dbReference type="Proteomes" id="UP000289738">
    <property type="component" value="Chromosome B05"/>
</dbReference>
<name>A0A444Z475_ARAHY</name>
<accession>A0A444Z475</accession>
<reference evidence="3 4" key="1">
    <citation type="submission" date="2019-01" db="EMBL/GenBank/DDBJ databases">
        <title>Sequencing of cultivated peanut Arachis hypogaea provides insights into genome evolution and oil improvement.</title>
        <authorList>
            <person name="Chen X."/>
        </authorList>
    </citation>
    <scope>NUCLEOTIDE SEQUENCE [LARGE SCALE GENOMIC DNA]</scope>
    <source>
        <strain evidence="4">cv. Fuhuasheng</strain>
        <tissue evidence="3">Leaves</tissue>
    </source>
</reference>
<gene>
    <name evidence="3" type="ORF">Ahy_B05g076930</name>
</gene>
<dbReference type="PANTHER" id="PTHR11361:SF122">
    <property type="entry name" value="DNA MISMATCH REPAIR PROTEIN MSH3"/>
    <property type="match status" value="1"/>
</dbReference>
<dbReference type="GO" id="GO:0005634">
    <property type="term" value="C:nucleus"/>
    <property type="evidence" value="ECO:0007669"/>
    <property type="project" value="TreeGrafter"/>
</dbReference>
<evidence type="ECO:0000259" key="2">
    <source>
        <dbReference type="Pfam" id="PF05192"/>
    </source>
</evidence>
<dbReference type="AlphaFoldDB" id="A0A444Z475"/>
<dbReference type="GO" id="GO:0006298">
    <property type="term" value="P:mismatch repair"/>
    <property type="evidence" value="ECO:0007669"/>
    <property type="project" value="InterPro"/>
</dbReference>
<keyword evidence="1" id="KW-0227">DNA damage</keyword>
<evidence type="ECO:0000256" key="1">
    <source>
        <dbReference type="ARBA" id="ARBA00023204"/>
    </source>
</evidence>
<dbReference type="EMBL" id="SDMP01000015">
    <property type="protein sequence ID" value="RYR08982.1"/>
    <property type="molecule type" value="Genomic_DNA"/>
</dbReference>
<comment type="caution">
    <text evidence="3">The sequence shown here is derived from an EMBL/GenBank/DDBJ whole genome shotgun (WGS) entry which is preliminary data.</text>
</comment>
<keyword evidence="1" id="KW-0234">DNA repair</keyword>
<dbReference type="InterPro" id="IPR036187">
    <property type="entry name" value="DNA_mismatch_repair_MutS_sf"/>
</dbReference>
<sequence>MEKTFLTNVFQQLEILKNNSDGSKNGSLLQIMNRTLTIFGSRLLRHWVSHPLWDQTMISACLHAVSEIAESMKSCSKYWSFICFVELNHFKNVPDLEFSFQQDSESKLIKRL</sequence>
<dbReference type="Gene3D" id="1.10.1420.10">
    <property type="match status" value="1"/>
</dbReference>
<dbReference type="GO" id="GO:0006312">
    <property type="term" value="P:mitotic recombination"/>
    <property type="evidence" value="ECO:0007669"/>
    <property type="project" value="TreeGrafter"/>
</dbReference>
<dbReference type="GO" id="GO:0005524">
    <property type="term" value="F:ATP binding"/>
    <property type="evidence" value="ECO:0007669"/>
    <property type="project" value="InterPro"/>
</dbReference>